<protein>
    <recommendedName>
        <fullName evidence="3">DUF2336 domain-containing protein</fullName>
    </recommendedName>
</protein>
<evidence type="ECO:0000313" key="1">
    <source>
        <dbReference type="EMBL" id="MBA0085999.1"/>
    </source>
</evidence>
<organism evidence="1 2">
    <name type="scientific">Candidatus Acidiferrum panamense</name>
    <dbReference type="NCBI Taxonomy" id="2741543"/>
    <lineage>
        <taxon>Bacteria</taxon>
        <taxon>Pseudomonadati</taxon>
        <taxon>Acidobacteriota</taxon>
        <taxon>Terriglobia</taxon>
        <taxon>Candidatus Acidiferrales</taxon>
        <taxon>Candidatus Acidiferrum</taxon>
    </lineage>
</organism>
<name>A0A7V8NR43_9BACT</name>
<accession>A0A7V8NR43</accession>
<keyword evidence="2" id="KW-1185">Reference proteome</keyword>
<dbReference type="Proteomes" id="UP000567293">
    <property type="component" value="Unassembled WGS sequence"/>
</dbReference>
<comment type="caution">
    <text evidence="1">The sequence shown here is derived from an EMBL/GenBank/DDBJ whole genome shotgun (WGS) entry which is preliminary data.</text>
</comment>
<sequence>METLSPEVVEDLRRGRATRERKLAVCAGGAHLPPADRVELLAVLAGDSDEMIASRASEAILSASLESFVEAIRRENALPALFAYASRHLADKPAIRDALVENRNCPAEHLVHVARHLSDAATQALVEDLDRVSASPALAAALEHAPSLTPEQKNQLRELHGPGYPVDERALADAAATAEPDAERRQTLIQRIAKMTVAQRVQYAIKGGSDARRTLIRDANKVVQRAVLQSPRLTDQEVEAFAAMSSLTDEVLRLIAGNRAFRKNYVVVRHLINNPKTPLDVTLHMLPMLNPQDLKRLTTNKNVPETLRTTASKLQRTRADQKK</sequence>
<evidence type="ECO:0000313" key="2">
    <source>
        <dbReference type="Proteomes" id="UP000567293"/>
    </source>
</evidence>
<proteinExistence type="predicted"/>
<gene>
    <name evidence="1" type="ORF">HRJ53_13455</name>
</gene>
<dbReference type="EMBL" id="JACDQQ010001306">
    <property type="protein sequence ID" value="MBA0085999.1"/>
    <property type="molecule type" value="Genomic_DNA"/>
</dbReference>
<dbReference type="AlphaFoldDB" id="A0A7V8NR43"/>
<reference evidence="1" key="1">
    <citation type="submission" date="2020-06" db="EMBL/GenBank/DDBJ databases">
        <title>Legume-microbial interactions unlock mineral nutrients during tropical forest succession.</title>
        <authorList>
            <person name="Epihov D.Z."/>
        </authorList>
    </citation>
    <scope>NUCLEOTIDE SEQUENCE [LARGE SCALE GENOMIC DNA]</scope>
    <source>
        <strain evidence="1">Pan2503</strain>
    </source>
</reference>
<evidence type="ECO:0008006" key="3">
    <source>
        <dbReference type="Google" id="ProtNLM"/>
    </source>
</evidence>